<gene>
    <name evidence="3" type="ORF">ABID43_002490</name>
</gene>
<feature type="domain" description="DUF4424" evidence="2">
    <location>
        <begin position="24"/>
        <end position="326"/>
    </location>
</feature>
<evidence type="ECO:0000313" key="3">
    <source>
        <dbReference type="EMBL" id="MET3692946.1"/>
    </source>
</evidence>
<comment type="caution">
    <text evidence="3">The sequence shown here is derived from an EMBL/GenBank/DDBJ whole genome shotgun (WGS) entry which is preliminary data.</text>
</comment>
<name>A0ABV2L535_9HYPH</name>
<organism evidence="3 4">
    <name type="scientific">Methylobacterium goesingense</name>
    <dbReference type="NCBI Taxonomy" id="243690"/>
    <lineage>
        <taxon>Bacteria</taxon>
        <taxon>Pseudomonadati</taxon>
        <taxon>Pseudomonadota</taxon>
        <taxon>Alphaproteobacteria</taxon>
        <taxon>Hyphomicrobiales</taxon>
        <taxon>Methylobacteriaceae</taxon>
        <taxon>Methylobacterium</taxon>
    </lineage>
</organism>
<dbReference type="RefSeq" id="WP_238280824.1">
    <property type="nucleotide sequence ID" value="NZ_BPQL01000101.1"/>
</dbReference>
<reference evidence="3 4" key="1">
    <citation type="submission" date="2024-06" db="EMBL/GenBank/DDBJ databases">
        <title>Genomic Encyclopedia of Type Strains, Phase IV (KMG-IV): sequencing the most valuable type-strain genomes for metagenomic binning, comparative biology and taxonomic classification.</title>
        <authorList>
            <person name="Goeker M."/>
        </authorList>
    </citation>
    <scope>NUCLEOTIDE SEQUENCE [LARGE SCALE GENOMIC DNA]</scope>
    <source>
        <strain evidence="3 4">DSM 21331</strain>
    </source>
</reference>
<dbReference type="EMBL" id="JBEPMM010000006">
    <property type="protein sequence ID" value="MET3692946.1"/>
    <property type="molecule type" value="Genomic_DNA"/>
</dbReference>
<dbReference type="InterPro" id="IPR025538">
    <property type="entry name" value="DUF4424"/>
</dbReference>
<keyword evidence="1" id="KW-0732">Signal</keyword>
<feature type="signal peptide" evidence="1">
    <location>
        <begin position="1"/>
        <end position="24"/>
    </location>
</feature>
<evidence type="ECO:0000313" key="4">
    <source>
        <dbReference type="Proteomes" id="UP001549145"/>
    </source>
</evidence>
<proteinExistence type="predicted"/>
<dbReference type="Proteomes" id="UP001549145">
    <property type="component" value="Unassembled WGS sequence"/>
</dbReference>
<evidence type="ECO:0000259" key="2">
    <source>
        <dbReference type="Pfam" id="PF14415"/>
    </source>
</evidence>
<accession>A0ABV2L535</accession>
<protein>
    <recommendedName>
        <fullName evidence="2">DUF4424 domain-containing protein</fullName>
    </recommendedName>
</protein>
<sequence>MLSARRLAPAALLASVLFGSPARANDSAAELDAGGLVLVKDPDIGLAREDLRIGLERITVRYVFRNRSNGPRTVRVAFPLPPIDGEELVTSAQNLPDESSANFVGFTVTVDGAAITPQLEERAFLGTREVGELLRKHELPLNPMRRNAVEAAVAKLSPAAKAELLKAELITDEEGPGGGRWRSEAKFHWEQTFPAGRDLVIEHAYRPVKGSLLVGRSDLTDRAFRARYCLDDAGVAGLRRIIAGAAAKAPDQGGGPDAVVHAVVVPYIVTTARNWAGSIGTFALTIDKGDPKTLVSLCRKGIEKTGPTTFAFTATDYVPDSDLRVLFVSQDAQALGIK</sequence>
<feature type="chain" id="PRO_5046318216" description="DUF4424 domain-containing protein" evidence="1">
    <location>
        <begin position="25"/>
        <end position="338"/>
    </location>
</feature>
<evidence type="ECO:0000256" key="1">
    <source>
        <dbReference type="SAM" id="SignalP"/>
    </source>
</evidence>
<dbReference type="Pfam" id="PF14415">
    <property type="entry name" value="DUF4424"/>
    <property type="match status" value="1"/>
</dbReference>
<keyword evidence="4" id="KW-1185">Reference proteome</keyword>
<dbReference type="Gene3D" id="2.60.40.3680">
    <property type="match status" value="1"/>
</dbReference>